<keyword evidence="6" id="KW-0067">ATP-binding</keyword>
<dbReference type="CDD" id="cd01998">
    <property type="entry name" value="MnmA_TRMU-like"/>
    <property type="match status" value="1"/>
</dbReference>
<dbReference type="Proteomes" id="UP000178835">
    <property type="component" value="Unassembled WGS sequence"/>
</dbReference>
<evidence type="ECO:0000259" key="11">
    <source>
        <dbReference type="Pfam" id="PF20259"/>
    </source>
</evidence>
<evidence type="ECO:0000256" key="4">
    <source>
        <dbReference type="ARBA" id="ARBA00022694"/>
    </source>
</evidence>
<dbReference type="InterPro" id="IPR004506">
    <property type="entry name" value="MnmA-like"/>
</dbReference>
<sequence length="338" mass="37732">DSAVSAALLKEAGYQVTGVFMKCWSAEDSATGVCTAEEDAYWARRVAASLNIPFYSVDLVKEYKERIVDYFVSEYKAGRTPNPDVMCNNEIKFGVFYDKAIEHFNADYVATGHYARIRHDEDGTKLLRGLDKNKDQTYFLHRVPGEKLKKVMFPIGEYTKPEVRELAKKFNLPNAEKKDSQGLCFIGKVDVGDFLKKYIPTKPGAIMTADGKKIGEHEGVQYYTVGQRKGIGVGGGIPYYVIKKDIETNTLVVGTQYDEKLFENSLLLQDTAWVNDGADLPVNVQASIRYRQEPQDAVLEKDKNGFMLKFAEPQRAITSGQSAVIYNGEEVLGGGIIV</sequence>
<dbReference type="EC" id="2.8.1.13" evidence="1"/>
<evidence type="ECO:0000256" key="3">
    <source>
        <dbReference type="ARBA" id="ARBA00022679"/>
    </source>
</evidence>
<keyword evidence="7" id="KW-0694">RNA-binding</keyword>
<evidence type="ECO:0000256" key="7">
    <source>
        <dbReference type="ARBA" id="ARBA00022884"/>
    </source>
</evidence>
<dbReference type="GO" id="GO:0103016">
    <property type="term" value="F:tRNA-uridine 2-sulfurtransferase activity"/>
    <property type="evidence" value="ECO:0007669"/>
    <property type="project" value="UniProtKB-EC"/>
</dbReference>
<evidence type="ECO:0000256" key="1">
    <source>
        <dbReference type="ARBA" id="ARBA00011949"/>
    </source>
</evidence>
<dbReference type="EMBL" id="MHOH01000011">
    <property type="protein sequence ID" value="OGZ60879.1"/>
    <property type="molecule type" value="Genomic_DNA"/>
</dbReference>
<keyword evidence="2" id="KW-0820">tRNA-binding</keyword>
<reference evidence="12 13" key="1">
    <citation type="journal article" date="2016" name="Nat. Commun.">
        <title>Thousands of microbial genomes shed light on interconnected biogeochemical processes in an aquifer system.</title>
        <authorList>
            <person name="Anantharaman K."/>
            <person name="Brown C.T."/>
            <person name="Hug L.A."/>
            <person name="Sharon I."/>
            <person name="Castelle C.J."/>
            <person name="Probst A.J."/>
            <person name="Thomas B.C."/>
            <person name="Singh A."/>
            <person name="Wilkins M.J."/>
            <person name="Karaoz U."/>
            <person name="Brodie E.L."/>
            <person name="Williams K.H."/>
            <person name="Hubbard S.S."/>
            <person name="Banfield J.F."/>
        </authorList>
    </citation>
    <scope>NUCLEOTIDE SEQUENCE [LARGE SCALE GENOMIC DNA]</scope>
</reference>
<gene>
    <name evidence="12" type="ORF">A2919_02305</name>
</gene>
<keyword evidence="5" id="KW-0547">Nucleotide-binding</keyword>
<keyword evidence="8" id="KW-1015">Disulfide bond</keyword>
<dbReference type="Gene3D" id="2.40.30.10">
    <property type="entry name" value="Translation factors"/>
    <property type="match status" value="1"/>
</dbReference>
<evidence type="ECO:0000256" key="8">
    <source>
        <dbReference type="ARBA" id="ARBA00023157"/>
    </source>
</evidence>
<evidence type="ECO:0000259" key="10">
    <source>
        <dbReference type="Pfam" id="PF20258"/>
    </source>
</evidence>
<evidence type="ECO:0000256" key="2">
    <source>
        <dbReference type="ARBA" id="ARBA00022555"/>
    </source>
</evidence>
<dbReference type="FunFam" id="2.30.30.280:FF:000001">
    <property type="entry name" value="tRNA-specific 2-thiouridylase MnmA"/>
    <property type="match status" value="1"/>
</dbReference>
<dbReference type="Pfam" id="PF20259">
    <property type="entry name" value="tRNA_Me_trans_M"/>
    <property type="match status" value="1"/>
</dbReference>
<dbReference type="FunFam" id="3.40.50.620:FF:000115">
    <property type="entry name" value="tRNA-specific 2-thiouridylase MnmA"/>
    <property type="match status" value="1"/>
</dbReference>
<protein>
    <recommendedName>
        <fullName evidence="1">tRNA-uridine 2-sulfurtransferase</fullName>
        <ecNumber evidence="1">2.8.1.13</ecNumber>
    </recommendedName>
</protein>
<dbReference type="NCBIfam" id="NF001138">
    <property type="entry name" value="PRK00143.1"/>
    <property type="match status" value="1"/>
</dbReference>
<keyword evidence="3" id="KW-0808">Transferase</keyword>
<comment type="catalytic activity">
    <reaction evidence="9">
        <text>S-sulfanyl-L-cysteinyl-[protein] + uridine(34) in tRNA + AH2 + ATP = 2-thiouridine(34) in tRNA + L-cysteinyl-[protein] + A + AMP + diphosphate + H(+)</text>
        <dbReference type="Rhea" id="RHEA:47032"/>
        <dbReference type="Rhea" id="RHEA-COMP:10131"/>
        <dbReference type="Rhea" id="RHEA-COMP:11726"/>
        <dbReference type="Rhea" id="RHEA-COMP:11727"/>
        <dbReference type="Rhea" id="RHEA-COMP:11728"/>
        <dbReference type="ChEBI" id="CHEBI:13193"/>
        <dbReference type="ChEBI" id="CHEBI:15378"/>
        <dbReference type="ChEBI" id="CHEBI:17499"/>
        <dbReference type="ChEBI" id="CHEBI:29950"/>
        <dbReference type="ChEBI" id="CHEBI:30616"/>
        <dbReference type="ChEBI" id="CHEBI:33019"/>
        <dbReference type="ChEBI" id="CHEBI:61963"/>
        <dbReference type="ChEBI" id="CHEBI:65315"/>
        <dbReference type="ChEBI" id="CHEBI:87170"/>
        <dbReference type="ChEBI" id="CHEBI:456215"/>
        <dbReference type="EC" id="2.8.1.13"/>
    </reaction>
</comment>
<comment type="caution">
    <text evidence="12">The sequence shown here is derived from an EMBL/GenBank/DDBJ whole genome shotgun (WGS) entry which is preliminary data.</text>
</comment>
<dbReference type="HAMAP" id="MF_00144">
    <property type="entry name" value="tRNA_thiouridyl_MnmA"/>
    <property type="match status" value="1"/>
</dbReference>
<dbReference type="AlphaFoldDB" id="A0A1G2HER1"/>
<dbReference type="GO" id="GO:0002143">
    <property type="term" value="P:tRNA wobble position uridine thiolation"/>
    <property type="evidence" value="ECO:0007669"/>
    <property type="project" value="TreeGrafter"/>
</dbReference>
<dbReference type="GO" id="GO:0005524">
    <property type="term" value="F:ATP binding"/>
    <property type="evidence" value="ECO:0007669"/>
    <property type="project" value="UniProtKB-KW"/>
</dbReference>
<accession>A0A1G2HER1</accession>
<organism evidence="12 13">
    <name type="scientific">Candidatus Spechtbacteria bacterium RIFCSPLOWO2_01_FULL_43_12</name>
    <dbReference type="NCBI Taxonomy" id="1802162"/>
    <lineage>
        <taxon>Bacteria</taxon>
        <taxon>Candidatus Spechtiibacteriota</taxon>
    </lineage>
</organism>
<dbReference type="Pfam" id="PF03054">
    <property type="entry name" value="tRNA_Me_trans"/>
    <property type="match status" value="1"/>
</dbReference>
<name>A0A1G2HER1_9BACT</name>
<evidence type="ECO:0000256" key="6">
    <source>
        <dbReference type="ARBA" id="ARBA00022840"/>
    </source>
</evidence>
<dbReference type="InterPro" id="IPR023382">
    <property type="entry name" value="MnmA-like_central_sf"/>
</dbReference>
<evidence type="ECO:0000313" key="13">
    <source>
        <dbReference type="Proteomes" id="UP000178835"/>
    </source>
</evidence>
<dbReference type="Gene3D" id="2.30.30.280">
    <property type="entry name" value="Adenine nucleotide alpha hydrolases-like domains"/>
    <property type="match status" value="1"/>
</dbReference>
<dbReference type="Gene3D" id="3.40.50.620">
    <property type="entry name" value="HUPs"/>
    <property type="match status" value="1"/>
</dbReference>
<dbReference type="InterPro" id="IPR046885">
    <property type="entry name" value="MnmA-like_C"/>
</dbReference>
<dbReference type="SUPFAM" id="SSF52402">
    <property type="entry name" value="Adenine nucleotide alpha hydrolases-like"/>
    <property type="match status" value="1"/>
</dbReference>
<evidence type="ECO:0000313" key="12">
    <source>
        <dbReference type="EMBL" id="OGZ60879.1"/>
    </source>
</evidence>
<keyword evidence="4" id="KW-0819">tRNA processing</keyword>
<feature type="non-terminal residue" evidence="12">
    <location>
        <position position="1"/>
    </location>
</feature>
<proteinExistence type="inferred from homology"/>
<dbReference type="PANTHER" id="PTHR11933">
    <property type="entry name" value="TRNA 5-METHYLAMINOMETHYL-2-THIOURIDYLATE -METHYLTRANSFERASE"/>
    <property type="match status" value="1"/>
</dbReference>
<dbReference type="PANTHER" id="PTHR11933:SF5">
    <property type="entry name" value="MITOCHONDRIAL TRNA-SPECIFIC 2-THIOURIDYLASE 1"/>
    <property type="match status" value="1"/>
</dbReference>
<evidence type="ECO:0000256" key="9">
    <source>
        <dbReference type="ARBA" id="ARBA00051542"/>
    </source>
</evidence>
<feature type="domain" description="tRNA-specific 2-thiouridylase MnmA-like central" evidence="11">
    <location>
        <begin position="193"/>
        <end position="254"/>
    </location>
</feature>
<feature type="domain" description="tRNA-specific 2-thiouridylase MnmA-like C-terminal" evidence="10">
    <location>
        <begin position="265"/>
        <end position="337"/>
    </location>
</feature>
<evidence type="ECO:0000256" key="5">
    <source>
        <dbReference type="ARBA" id="ARBA00022741"/>
    </source>
</evidence>
<dbReference type="NCBIfam" id="TIGR00420">
    <property type="entry name" value="trmU"/>
    <property type="match status" value="1"/>
</dbReference>
<dbReference type="InterPro" id="IPR014729">
    <property type="entry name" value="Rossmann-like_a/b/a_fold"/>
</dbReference>
<dbReference type="Pfam" id="PF20258">
    <property type="entry name" value="tRNA_Me_trans_C"/>
    <property type="match status" value="1"/>
</dbReference>
<dbReference type="GO" id="GO:0000049">
    <property type="term" value="F:tRNA binding"/>
    <property type="evidence" value="ECO:0007669"/>
    <property type="project" value="UniProtKB-KW"/>
</dbReference>
<dbReference type="InterPro" id="IPR046884">
    <property type="entry name" value="MnmA-like_central"/>
</dbReference>